<dbReference type="OrthoDB" id="10543209at2759"/>
<evidence type="ECO:0000313" key="2">
    <source>
        <dbReference type="EMBL" id="POS82006.1"/>
    </source>
</evidence>
<organism evidence="2 3">
    <name type="scientific">Erysiphe pulchra</name>
    <dbReference type="NCBI Taxonomy" id="225359"/>
    <lineage>
        <taxon>Eukaryota</taxon>
        <taxon>Fungi</taxon>
        <taxon>Dikarya</taxon>
        <taxon>Ascomycota</taxon>
        <taxon>Pezizomycotina</taxon>
        <taxon>Leotiomycetes</taxon>
        <taxon>Erysiphales</taxon>
        <taxon>Erysiphaceae</taxon>
        <taxon>Erysiphe</taxon>
    </lineage>
</organism>
<sequence length="137" mass="15262">MKIKSRCQGAHSVKKLSTTLAGNHLLSDDNFREWIQIVNKVAQQIEITERRFDGWQVEDNHNGGARPTARKPNVSKPENILSGIKDQEIRAPSHLSYQPGDIDGSGDTYMGGVNAAGVSRGERRRALWKSKAQIKKL</sequence>
<name>A0A2S4PIX3_9PEZI</name>
<dbReference type="AlphaFoldDB" id="A0A2S4PIX3"/>
<dbReference type="EMBL" id="PEDP01005049">
    <property type="protein sequence ID" value="POS82006.1"/>
    <property type="molecule type" value="Genomic_DNA"/>
</dbReference>
<gene>
    <name evidence="2" type="ORF">EPUL_006498</name>
</gene>
<evidence type="ECO:0000256" key="1">
    <source>
        <dbReference type="SAM" id="MobiDB-lite"/>
    </source>
</evidence>
<accession>A0A2S4PIX3</accession>
<proteinExistence type="predicted"/>
<feature type="region of interest" description="Disordered" evidence="1">
    <location>
        <begin position="56"/>
        <end position="78"/>
    </location>
</feature>
<keyword evidence="3" id="KW-1185">Reference proteome</keyword>
<feature type="non-terminal residue" evidence="2">
    <location>
        <position position="137"/>
    </location>
</feature>
<protein>
    <submittedName>
        <fullName evidence="2">Uncharacterized protein</fullName>
    </submittedName>
</protein>
<evidence type="ECO:0000313" key="3">
    <source>
        <dbReference type="Proteomes" id="UP000237438"/>
    </source>
</evidence>
<reference evidence="2 3" key="1">
    <citation type="submission" date="2017-10" db="EMBL/GenBank/DDBJ databases">
        <title>Development of genomic resources for the powdery mildew, Erysiphe pulchra.</title>
        <authorList>
            <person name="Wadl P.A."/>
            <person name="Mack B.M."/>
            <person name="Moore G."/>
            <person name="Beltz S.B."/>
        </authorList>
    </citation>
    <scope>NUCLEOTIDE SEQUENCE [LARGE SCALE GENOMIC DNA]</scope>
    <source>
        <strain evidence="2">Cflorida</strain>
    </source>
</reference>
<comment type="caution">
    <text evidence="2">The sequence shown here is derived from an EMBL/GenBank/DDBJ whole genome shotgun (WGS) entry which is preliminary data.</text>
</comment>
<dbReference type="Proteomes" id="UP000237438">
    <property type="component" value="Unassembled WGS sequence"/>
</dbReference>